<proteinExistence type="predicted"/>
<dbReference type="HOGENOM" id="CLU_2279261_0_0_1"/>
<dbReference type="AlphaFoldDB" id="A0A0C9TN65"/>
<name>A0A0C9TN65_SPHS4</name>
<gene>
    <name evidence="2" type="ORF">M422DRAFT_53416</name>
</gene>
<evidence type="ECO:0000313" key="2">
    <source>
        <dbReference type="EMBL" id="KIJ31413.1"/>
    </source>
</evidence>
<keyword evidence="3" id="KW-1185">Reference proteome</keyword>
<keyword evidence="1" id="KW-0472">Membrane</keyword>
<protein>
    <submittedName>
        <fullName evidence="2">Unplaced genomic scaffold SPHSTscaffold_168, whole genome shotgun sequence</fullName>
    </submittedName>
</protein>
<accession>A0A0C9TN65</accession>
<dbReference type="EMBL" id="KN837243">
    <property type="protein sequence ID" value="KIJ31413.1"/>
    <property type="molecule type" value="Genomic_DNA"/>
</dbReference>
<keyword evidence="1" id="KW-1133">Transmembrane helix</keyword>
<organism evidence="2 3">
    <name type="scientific">Sphaerobolus stellatus (strain SS14)</name>
    <dbReference type="NCBI Taxonomy" id="990650"/>
    <lineage>
        <taxon>Eukaryota</taxon>
        <taxon>Fungi</taxon>
        <taxon>Dikarya</taxon>
        <taxon>Basidiomycota</taxon>
        <taxon>Agaricomycotina</taxon>
        <taxon>Agaricomycetes</taxon>
        <taxon>Phallomycetidae</taxon>
        <taxon>Geastrales</taxon>
        <taxon>Sphaerobolaceae</taxon>
        <taxon>Sphaerobolus</taxon>
    </lineage>
</organism>
<feature type="transmembrane region" description="Helical" evidence="1">
    <location>
        <begin position="12"/>
        <end position="33"/>
    </location>
</feature>
<evidence type="ECO:0000313" key="3">
    <source>
        <dbReference type="Proteomes" id="UP000054279"/>
    </source>
</evidence>
<keyword evidence="1" id="KW-0812">Transmembrane</keyword>
<sequence length="102" mass="11087">MMQQLLPLLTQLQLIVALMSLKNTVLILLISVITPNGGDARTKLPMTLLILSKLQLTTPQRPLVLLTGVLGINAGLNIKLSPIFQQRDPIPNLPDFDSIVPG</sequence>
<dbReference type="Proteomes" id="UP000054279">
    <property type="component" value="Unassembled WGS sequence"/>
</dbReference>
<reference evidence="2 3" key="1">
    <citation type="submission" date="2014-06" db="EMBL/GenBank/DDBJ databases">
        <title>Evolutionary Origins and Diversification of the Mycorrhizal Mutualists.</title>
        <authorList>
            <consortium name="DOE Joint Genome Institute"/>
            <consortium name="Mycorrhizal Genomics Consortium"/>
            <person name="Kohler A."/>
            <person name="Kuo A."/>
            <person name="Nagy L.G."/>
            <person name="Floudas D."/>
            <person name="Copeland A."/>
            <person name="Barry K.W."/>
            <person name="Cichocki N."/>
            <person name="Veneault-Fourrey C."/>
            <person name="LaButti K."/>
            <person name="Lindquist E.A."/>
            <person name="Lipzen A."/>
            <person name="Lundell T."/>
            <person name="Morin E."/>
            <person name="Murat C."/>
            <person name="Riley R."/>
            <person name="Ohm R."/>
            <person name="Sun H."/>
            <person name="Tunlid A."/>
            <person name="Henrissat B."/>
            <person name="Grigoriev I.V."/>
            <person name="Hibbett D.S."/>
            <person name="Martin F."/>
        </authorList>
    </citation>
    <scope>NUCLEOTIDE SEQUENCE [LARGE SCALE GENOMIC DNA]</scope>
    <source>
        <strain evidence="2 3">SS14</strain>
    </source>
</reference>
<evidence type="ECO:0000256" key="1">
    <source>
        <dbReference type="SAM" id="Phobius"/>
    </source>
</evidence>